<gene>
    <name evidence="3" type="ORF">ACFFNX_18835</name>
</gene>
<keyword evidence="4" id="KW-1185">Reference proteome</keyword>
<evidence type="ECO:0000313" key="3">
    <source>
        <dbReference type="EMBL" id="MFB9834244.1"/>
    </source>
</evidence>
<comment type="caution">
    <text evidence="3">The sequence shown here is derived from an EMBL/GenBank/DDBJ whole genome shotgun (WGS) entry which is preliminary data.</text>
</comment>
<evidence type="ECO:0000256" key="1">
    <source>
        <dbReference type="SAM" id="MobiDB-lite"/>
    </source>
</evidence>
<dbReference type="InterPro" id="IPR013113">
    <property type="entry name" value="SIP_FAD-bd"/>
</dbReference>
<feature type="compositionally biased region" description="Basic and acidic residues" evidence="1">
    <location>
        <begin position="1"/>
        <end position="11"/>
    </location>
</feature>
<evidence type="ECO:0000313" key="4">
    <source>
        <dbReference type="Proteomes" id="UP001589627"/>
    </source>
</evidence>
<reference evidence="3 4" key="1">
    <citation type="submission" date="2024-09" db="EMBL/GenBank/DDBJ databases">
        <authorList>
            <person name="Sun Q."/>
            <person name="Mori K."/>
        </authorList>
    </citation>
    <scope>NUCLEOTIDE SEQUENCE [LARGE SCALE GENOMIC DNA]</scope>
    <source>
        <strain evidence="3 4">TBRC 0563</strain>
    </source>
</reference>
<feature type="domain" description="Siderophore-interacting FAD-binding" evidence="2">
    <location>
        <begin position="1"/>
        <end position="53"/>
    </location>
</feature>
<dbReference type="Pfam" id="PF08021">
    <property type="entry name" value="FAD_binding_9"/>
    <property type="match status" value="1"/>
</dbReference>
<protein>
    <submittedName>
        <fullName evidence="3">Siderophore-interacting protein</fullName>
    </submittedName>
</protein>
<dbReference type="EMBL" id="JBHLZP010000128">
    <property type="protein sequence ID" value="MFB9834244.1"/>
    <property type="molecule type" value="Genomic_DNA"/>
</dbReference>
<name>A0ABV5YJF1_9ACTN</name>
<evidence type="ECO:0000259" key="2">
    <source>
        <dbReference type="Pfam" id="PF08021"/>
    </source>
</evidence>
<sequence length="115" mass="12243">MLPPPGRDRPDLPTAGPDGMPAYAEGAVPPTLRACTVRRFDPAVREMDVDVAAEAEVVHTLRRHLVDERGPALRAAAYWKAGRTGDERDREVMAAFQAAVAAGADPAVTLEADLA</sequence>
<feature type="region of interest" description="Disordered" evidence="1">
    <location>
        <begin position="1"/>
        <end position="26"/>
    </location>
</feature>
<dbReference type="Proteomes" id="UP001589627">
    <property type="component" value="Unassembled WGS sequence"/>
</dbReference>
<accession>A0ABV5YJF1</accession>
<organism evidence="3 4">
    <name type="scientific">Actinoallomurus acaciae</name>
    <dbReference type="NCBI Taxonomy" id="502577"/>
    <lineage>
        <taxon>Bacteria</taxon>
        <taxon>Bacillati</taxon>
        <taxon>Actinomycetota</taxon>
        <taxon>Actinomycetes</taxon>
        <taxon>Streptosporangiales</taxon>
        <taxon>Thermomonosporaceae</taxon>
        <taxon>Actinoallomurus</taxon>
    </lineage>
</organism>
<dbReference type="RefSeq" id="WP_378203482.1">
    <property type="nucleotide sequence ID" value="NZ_JBHLZP010000128.1"/>
</dbReference>
<dbReference type="Gene3D" id="2.40.30.10">
    <property type="entry name" value="Translation factors"/>
    <property type="match status" value="1"/>
</dbReference>
<proteinExistence type="predicted"/>